<protein>
    <submittedName>
        <fullName evidence="2">Dynein assembly factor 3, axonemal homolog</fullName>
    </submittedName>
</protein>
<organism evidence="1 2">
    <name type="scientific">Cyclospora cayetanensis</name>
    <dbReference type="NCBI Taxonomy" id="88456"/>
    <lineage>
        <taxon>Eukaryota</taxon>
        <taxon>Sar</taxon>
        <taxon>Alveolata</taxon>
        <taxon>Apicomplexa</taxon>
        <taxon>Conoidasida</taxon>
        <taxon>Coccidia</taxon>
        <taxon>Eucoccidiorida</taxon>
        <taxon>Eimeriorina</taxon>
        <taxon>Eimeriidae</taxon>
        <taxon>Cyclospora</taxon>
    </lineage>
</organism>
<evidence type="ECO:0000313" key="1">
    <source>
        <dbReference type="Proteomes" id="UP000515125"/>
    </source>
</evidence>
<name>A0A6P6RRL1_9EIME</name>
<keyword evidence="1" id="KW-1185">Reference proteome</keyword>
<dbReference type="AlphaFoldDB" id="A0A6P6RRL1"/>
<dbReference type="RefSeq" id="XP_026190179.1">
    <property type="nucleotide sequence ID" value="XM_026334394.1"/>
</dbReference>
<evidence type="ECO:0000313" key="2">
    <source>
        <dbReference type="RefSeq" id="XP_026190179.1"/>
    </source>
</evidence>
<dbReference type="GeneID" id="113146587"/>
<accession>A0A6P6RRL1</accession>
<dbReference type="Proteomes" id="UP000515125">
    <property type="component" value="Unplaced"/>
</dbReference>
<reference evidence="2" key="1">
    <citation type="submission" date="2025-08" db="UniProtKB">
        <authorList>
            <consortium name="RefSeq"/>
        </authorList>
    </citation>
    <scope>IDENTIFICATION</scope>
</reference>
<sequence>MSTHGISTTPVEAQAVLACADSADAALVPAVAPDTATLQTAGNCAAGTASDLEILSESAACKSPAASKDATDHIPQEEHAAGAGVSAGAMALRGAVDTPKLWGGKPSNIPSADAETMVAAAAAPVALPKPLNAFAGARKSAALTALAAEDQHAAAAAAAAAASRHGSSSSSSRGSTADTAATAAAAAAAAAATSVATKGSELLRARVFLCKEGKEVERHKWNLLGDLAAARAAKAKLSKKLQALKALPGALETLKASIGQRLQALELPALLTAFGEDVACPFVFPQLHQFPGTWPPVLTDTVYKQTVDFVAGLKASRCSTVGAPSNKARGQGSLRDALQVAIGLHPDVLYLIAHTAPGQILGSSCYC</sequence>
<gene>
    <name evidence="2" type="primary">LOC113146587</name>
</gene>
<proteinExistence type="predicted"/>